<dbReference type="HAMAP" id="MF_01374">
    <property type="entry name" value="Glyoxalase_2"/>
    <property type="match status" value="1"/>
</dbReference>
<dbReference type="Proteomes" id="UP000474757">
    <property type="component" value="Unassembled WGS sequence"/>
</dbReference>
<dbReference type="InterPro" id="IPR035680">
    <property type="entry name" value="Clx_II_MBL"/>
</dbReference>
<evidence type="ECO:0000256" key="2">
    <source>
        <dbReference type="ARBA" id="ARBA00004963"/>
    </source>
</evidence>
<feature type="binding site" evidence="7">
    <location>
        <position position="60"/>
    </location>
    <ligand>
        <name>Zn(2+)</name>
        <dbReference type="ChEBI" id="CHEBI:29105"/>
        <label>2</label>
    </ligand>
</feature>
<dbReference type="InterPro" id="IPR036866">
    <property type="entry name" value="RibonucZ/Hydroxyglut_hydro"/>
</dbReference>
<feature type="binding site" evidence="7">
    <location>
        <position position="171"/>
    </location>
    <ligand>
        <name>Zn(2+)</name>
        <dbReference type="ChEBI" id="CHEBI:29105"/>
        <label>2</label>
    </ligand>
</feature>
<dbReference type="CDD" id="cd07723">
    <property type="entry name" value="hydroxyacylglutathione_hydrolase_MBL-fold"/>
    <property type="match status" value="1"/>
</dbReference>
<comment type="similarity">
    <text evidence="3 7">Belongs to the metallo-beta-lactamase superfamily. Glyoxalase II family.</text>
</comment>
<dbReference type="PANTHER" id="PTHR43705">
    <property type="entry name" value="HYDROXYACYLGLUTATHIONE HYDROLASE"/>
    <property type="match status" value="1"/>
</dbReference>
<name>A0A6B2JFR5_9RHOB</name>
<dbReference type="GO" id="GO:0046872">
    <property type="term" value="F:metal ion binding"/>
    <property type="evidence" value="ECO:0007669"/>
    <property type="project" value="UniProtKB-KW"/>
</dbReference>
<keyword evidence="4 7" id="KW-0479">Metal-binding</keyword>
<dbReference type="Pfam" id="PF00753">
    <property type="entry name" value="Lactamase_B"/>
    <property type="match status" value="1"/>
</dbReference>
<evidence type="ECO:0000313" key="9">
    <source>
        <dbReference type="EMBL" id="NDU99920.1"/>
    </source>
</evidence>
<evidence type="ECO:0000256" key="4">
    <source>
        <dbReference type="ARBA" id="ARBA00022723"/>
    </source>
</evidence>
<evidence type="ECO:0000313" key="10">
    <source>
        <dbReference type="Proteomes" id="UP000474757"/>
    </source>
</evidence>
<dbReference type="EMBL" id="JAAGAB010000001">
    <property type="protein sequence ID" value="NDU99920.1"/>
    <property type="molecule type" value="Genomic_DNA"/>
</dbReference>
<dbReference type="GO" id="GO:0004416">
    <property type="term" value="F:hydroxyacylglutathione hydrolase activity"/>
    <property type="evidence" value="ECO:0007669"/>
    <property type="project" value="UniProtKB-UniRule"/>
</dbReference>
<gene>
    <name evidence="7 9" type="primary">gloB</name>
    <name evidence="9" type="ORF">GZA08_02910</name>
</gene>
<comment type="subunit">
    <text evidence="7">Monomer.</text>
</comment>
<feature type="binding site" evidence="7">
    <location>
        <position position="56"/>
    </location>
    <ligand>
        <name>Zn(2+)</name>
        <dbReference type="ChEBI" id="CHEBI:29105"/>
        <label>1</label>
    </ligand>
</feature>
<protein>
    <recommendedName>
        <fullName evidence="7">Hydroxyacylglutathione hydrolase</fullName>
        <ecNumber evidence="7">3.1.2.6</ecNumber>
    </recommendedName>
    <alternativeName>
        <fullName evidence="7">Glyoxalase II</fullName>
        <shortName evidence="7">Glx II</shortName>
    </alternativeName>
</protein>
<dbReference type="InterPro" id="IPR001279">
    <property type="entry name" value="Metallo-B-lactamas"/>
</dbReference>
<dbReference type="GO" id="GO:0019243">
    <property type="term" value="P:methylglyoxal catabolic process to D-lactate via S-lactoyl-glutathione"/>
    <property type="evidence" value="ECO:0007669"/>
    <property type="project" value="UniProtKB-UniRule"/>
</dbReference>
<evidence type="ECO:0000256" key="5">
    <source>
        <dbReference type="ARBA" id="ARBA00022801"/>
    </source>
</evidence>
<dbReference type="Pfam" id="PF16123">
    <property type="entry name" value="HAGH_C"/>
    <property type="match status" value="1"/>
</dbReference>
<accession>A0A6B2JFR5</accession>
<dbReference type="PANTHER" id="PTHR43705:SF1">
    <property type="entry name" value="HYDROXYACYLGLUTATHIONE HYDROLASE GLOB"/>
    <property type="match status" value="1"/>
</dbReference>
<feature type="domain" description="Metallo-beta-lactamase" evidence="8">
    <location>
        <begin position="13"/>
        <end position="171"/>
    </location>
</feature>
<keyword evidence="5 7" id="KW-0378">Hydrolase</keyword>
<dbReference type="NCBIfam" id="TIGR03413">
    <property type="entry name" value="GSH_gloB"/>
    <property type="match status" value="1"/>
</dbReference>
<feature type="binding site" evidence="7">
    <location>
        <position position="133"/>
    </location>
    <ligand>
        <name>Zn(2+)</name>
        <dbReference type="ChEBI" id="CHEBI:29105"/>
        <label>1</label>
    </ligand>
</feature>
<dbReference type="InterPro" id="IPR017782">
    <property type="entry name" value="Hydroxyacylglutathione_Hdrlase"/>
</dbReference>
<sequence>MPVTITTLPARSDNYFFLLHDEESGRTALVDAPETAPIRAALEERGWGLDEILITHHHGDHIEAVDDLRAAYGARVTGAAQDAHRLPPLDRAVSPGESFDLFGEKVEVMDAPGHTVGHIAFHMPGLRALFSADSLMALGCGRLFEGSPEQMWQTLQRLAALPEETIVYSGHEYTAANAAFALTIEPENPDLISREQRTREARAAGRATVPSALSEELATNPFLRAGVPQIKASLGMPDASDVEAFAEIRRRKDRF</sequence>
<dbReference type="SMART" id="SM00849">
    <property type="entry name" value="Lactamase_B"/>
    <property type="match status" value="1"/>
</dbReference>
<dbReference type="PIRSF" id="PIRSF005457">
    <property type="entry name" value="Glx"/>
    <property type="match status" value="1"/>
</dbReference>
<evidence type="ECO:0000256" key="7">
    <source>
        <dbReference type="HAMAP-Rule" id="MF_01374"/>
    </source>
</evidence>
<comment type="catalytic activity">
    <reaction evidence="1 7">
        <text>an S-(2-hydroxyacyl)glutathione + H2O = a 2-hydroxy carboxylate + glutathione + H(+)</text>
        <dbReference type="Rhea" id="RHEA:21864"/>
        <dbReference type="ChEBI" id="CHEBI:15377"/>
        <dbReference type="ChEBI" id="CHEBI:15378"/>
        <dbReference type="ChEBI" id="CHEBI:57925"/>
        <dbReference type="ChEBI" id="CHEBI:58896"/>
        <dbReference type="ChEBI" id="CHEBI:71261"/>
        <dbReference type="EC" id="3.1.2.6"/>
    </reaction>
</comment>
<comment type="function">
    <text evidence="7">Thiolesterase that catalyzes the hydrolysis of S-D-lactoyl-glutathione to form glutathione and D-lactic acid.</text>
</comment>
<feature type="binding site" evidence="7">
    <location>
        <position position="58"/>
    </location>
    <ligand>
        <name>Zn(2+)</name>
        <dbReference type="ChEBI" id="CHEBI:29105"/>
        <label>1</label>
    </ligand>
</feature>
<dbReference type="EC" id="3.1.2.6" evidence="7"/>
<dbReference type="Gene3D" id="3.60.15.10">
    <property type="entry name" value="Ribonuclease Z/Hydroxyacylglutathione hydrolase-like"/>
    <property type="match status" value="1"/>
</dbReference>
<keyword evidence="10" id="KW-1185">Reference proteome</keyword>
<comment type="pathway">
    <text evidence="2 7">Secondary metabolite metabolism; methylglyoxal degradation; (R)-lactate from methylglyoxal: step 2/2.</text>
</comment>
<evidence type="ECO:0000256" key="3">
    <source>
        <dbReference type="ARBA" id="ARBA00006759"/>
    </source>
</evidence>
<feature type="binding site" evidence="7">
    <location>
        <position position="133"/>
    </location>
    <ligand>
        <name>Zn(2+)</name>
        <dbReference type="ChEBI" id="CHEBI:29105"/>
        <label>2</label>
    </ligand>
</feature>
<reference evidence="9 10" key="1">
    <citation type="submission" date="2020-02" db="EMBL/GenBank/DDBJ databases">
        <title>Pseudoroseicyclus tamarix, sp. nov., isolated from offshore sediment of a Tamarix chinensis forest.</title>
        <authorList>
            <person name="Gai Y."/>
        </authorList>
    </citation>
    <scope>NUCLEOTIDE SEQUENCE [LARGE SCALE GENOMIC DNA]</scope>
    <source>
        <strain evidence="9 10">CLL3-39</strain>
    </source>
</reference>
<dbReference type="UniPathway" id="UPA00619">
    <property type="reaction ID" value="UER00676"/>
</dbReference>
<evidence type="ECO:0000256" key="1">
    <source>
        <dbReference type="ARBA" id="ARBA00001623"/>
    </source>
</evidence>
<dbReference type="InterPro" id="IPR050110">
    <property type="entry name" value="Glyoxalase_II_hydrolase"/>
</dbReference>
<evidence type="ECO:0000259" key="8">
    <source>
        <dbReference type="SMART" id="SM00849"/>
    </source>
</evidence>
<proteinExistence type="inferred from homology"/>
<keyword evidence="6 7" id="KW-0862">Zinc</keyword>
<comment type="caution">
    <text evidence="9">The sequence shown here is derived from an EMBL/GenBank/DDBJ whole genome shotgun (WGS) entry which is preliminary data.</text>
</comment>
<dbReference type="AlphaFoldDB" id="A0A6B2JFR5"/>
<dbReference type="InterPro" id="IPR032282">
    <property type="entry name" value="HAGH_C"/>
</dbReference>
<feature type="binding site" evidence="7">
    <location>
        <position position="61"/>
    </location>
    <ligand>
        <name>Zn(2+)</name>
        <dbReference type="ChEBI" id="CHEBI:29105"/>
        <label>2</label>
    </ligand>
</feature>
<comment type="cofactor">
    <cofactor evidence="7">
        <name>Zn(2+)</name>
        <dbReference type="ChEBI" id="CHEBI:29105"/>
    </cofactor>
    <text evidence="7">Binds 2 Zn(2+) ions per subunit.</text>
</comment>
<dbReference type="SUPFAM" id="SSF56281">
    <property type="entry name" value="Metallo-hydrolase/oxidoreductase"/>
    <property type="match status" value="1"/>
</dbReference>
<feature type="binding site" evidence="7">
    <location>
        <position position="114"/>
    </location>
    <ligand>
        <name>Zn(2+)</name>
        <dbReference type="ChEBI" id="CHEBI:29105"/>
        <label>1</label>
    </ligand>
</feature>
<evidence type="ECO:0000256" key="6">
    <source>
        <dbReference type="ARBA" id="ARBA00022833"/>
    </source>
</evidence>
<dbReference type="RefSeq" id="WP_163889798.1">
    <property type="nucleotide sequence ID" value="NZ_JAAFYS010000001.1"/>
</dbReference>
<organism evidence="9 10">
    <name type="scientific">Pseudoroseicyclus tamaricis</name>
    <dbReference type="NCBI Taxonomy" id="2705421"/>
    <lineage>
        <taxon>Bacteria</taxon>
        <taxon>Pseudomonadati</taxon>
        <taxon>Pseudomonadota</taxon>
        <taxon>Alphaproteobacteria</taxon>
        <taxon>Rhodobacterales</taxon>
        <taxon>Paracoccaceae</taxon>
        <taxon>Pseudoroseicyclus</taxon>
    </lineage>
</organism>